<sequence>MKDLRPPADKKRDMHSLLIFSCDYGISTLPELPGNPTGPSTLANEMAAMPGDPWHGHVVDVLHYAAYLNQKRMLKGQVASMEGGLLPALLLKAGDDCKEAKVHGGYYAGSEIVNYFPPIVVEMTVKIDGVVHHQRTVYSPKPPIDPGLKQPWEAAQVLQAMTKADRALLASLGPTSAAAPPPVATKDSAPRPVAAANGDDAGFINTNPASR</sequence>
<protein>
    <submittedName>
        <fullName evidence="2">Uncharacterized protein</fullName>
    </submittedName>
</protein>
<evidence type="ECO:0000256" key="1">
    <source>
        <dbReference type="SAM" id="MobiDB-lite"/>
    </source>
</evidence>
<comment type="caution">
    <text evidence="2">The sequence shown here is derived from an EMBL/GenBank/DDBJ whole genome shotgun (WGS) entry which is preliminary data.</text>
</comment>
<dbReference type="AlphaFoldDB" id="A0A0F3KXU4"/>
<dbReference type="PATRIC" id="fig|345309.4.peg.660"/>
<evidence type="ECO:0000313" key="3">
    <source>
        <dbReference type="Proteomes" id="UP000033651"/>
    </source>
</evidence>
<accession>A0A0F3KXU4</accession>
<dbReference type="EMBL" id="JZRB01000014">
    <property type="protein sequence ID" value="KJV35782.1"/>
    <property type="molecule type" value="Genomic_DNA"/>
</dbReference>
<feature type="region of interest" description="Disordered" evidence="1">
    <location>
        <begin position="172"/>
        <end position="211"/>
    </location>
</feature>
<organism evidence="2 3">
    <name type="scientific">Luteibacter yeojuensis</name>
    <dbReference type="NCBI Taxonomy" id="345309"/>
    <lineage>
        <taxon>Bacteria</taxon>
        <taxon>Pseudomonadati</taxon>
        <taxon>Pseudomonadota</taxon>
        <taxon>Gammaproteobacteria</taxon>
        <taxon>Lysobacterales</taxon>
        <taxon>Rhodanobacteraceae</taxon>
        <taxon>Luteibacter</taxon>
    </lineage>
</organism>
<dbReference type="Proteomes" id="UP000033651">
    <property type="component" value="Unassembled WGS sequence"/>
</dbReference>
<reference evidence="2 3" key="1">
    <citation type="submission" date="2015-03" db="EMBL/GenBank/DDBJ databases">
        <title>Draft genome sequence of Luteibacter yeojuensis strain SU11.</title>
        <authorList>
            <person name="Sulaiman J."/>
            <person name="Priya K."/>
            <person name="Chan K.-G."/>
        </authorList>
    </citation>
    <scope>NUCLEOTIDE SEQUENCE [LARGE SCALE GENOMIC DNA]</scope>
    <source>
        <strain evidence="2 3">SU11</strain>
    </source>
</reference>
<dbReference type="RefSeq" id="WP_157006433.1">
    <property type="nucleotide sequence ID" value="NZ_JZRB01000014.1"/>
</dbReference>
<evidence type="ECO:0000313" key="2">
    <source>
        <dbReference type="EMBL" id="KJV35782.1"/>
    </source>
</evidence>
<dbReference type="OrthoDB" id="5957549at2"/>
<proteinExistence type="predicted"/>
<keyword evidence="3" id="KW-1185">Reference proteome</keyword>
<gene>
    <name evidence="2" type="ORF">VI08_07280</name>
</gene>
<name>A0A0F3KXU4_9GAMM</name>